<keyword evidence="4" id="KW-0159">Chromosome partition</keyword>
<evidence type="ECO:0000256" key="3">
    <source>
        <dbReference type="ARBA" id="ARBA00022776"/>
    </source>
</evidence>
<reference evidence="9" key="2">
    <citation type="journal article" date="2015" name="Data Brief">
        <title>Shoot transcriptome of the giant reed, Arundo donax.</title>
        <authorList>
            <person name="Barrero R.A."/>
            <person name="Guerrero F.D."/>
            <person name="Moolhuijzen P."/>
            <person name="Goolsby J.A."/>
            <person name="Tidwell J."/>
            <person name="Bellgard S.E."/>
            <person name="Bellgard M.I."/>
        </authorList>
    </citation>
    <scope>NUCLEOTIDE SEQUENCE</scope>
    <source>
        <tissue evidence="9">Shoot tissue taken approximately 20 cm above the soil surface</tissue>
    </source>
</reference>
<dbReference type="AlphaFoldDB" id="A0A0A8Y1D0"/>
<dbReference type="InterPro" id="IPR039781">
    <property type="entry name" value="Rad21/Rec8-like"/>
</dbReference>
<comment type="subcellular location">
    <subcellularLocation>
        <location evidence="1">Nucleus</location>
    </subcellularLocation>
</comment>
<evidence type="ECO:0000313" key="9">
    <source>
        <dbReference type="EMBL" id="JAD18848.1"/>
    </source>
</evidence>
<dbReference type="InterPro" id="IPR006909">
    <property type="entry name" value="Rad21/Rec8_C_eu"/>
</dbReference>
<feature type="compositionally biased region" description="Basic and acidic residues" evidence="7">
    <location>
        <begin position="391"/>
        <end position="410"/>
    </location>
</feature>
<dbReference type="InterPro" id="IPR036390">
    <property type="entry name" value="WH_DNA-bd_sf"/>
</dbReference>
<dbReference type="PANTHER" id="PTHR12585:SF73">
    <property type="entry name" value="SISTER CHROMATID COHESION 1 PROTEIN 2"/>
    <property type="match status" value="1"/>
</dbReference>
<proteinExistence type="inferred from homology"/>
<dbReference type="GO" id="GO:0008278">
    <property type="term" value="C:cohesin complex"/>
    <property type="evidence" value="ECO:0007669"/>
    <property type="project" value="InterPro"/>
</dbReference>
<dbReference type="FunFam" id="1.10.10.580:FF:000002">
    <property type="entry name" value="Sister chromatid cohesion 1 protein 4"/>
    <property type="match status" value="1"/>
</dbReference>
<feature type="region of interest" description="Disordered" evidence="7">
    <location>
        <begin position="224"/>
        <end position="247"/>
    </location>
</feature>
<dbReference type="PANTHER" id="PTHR12585">
    <property type="entry name" value="SCC1 / RAD21 FAMILY MEMBER"/>
    <property type="match status" value="1"/>
</dbReference>
<comment type="similarity">
    <text evidence="2">Belongs to the rad21 family.</text>
</comment>
<feature type="compositionally biased region" description="Pro residues" evidence="7">
    <location>
        <begin position="229"/>
        <end position="241"/>
    </location>
</feature>
<dbReference type="InterPro" id="IPR023093">
    <property type="entry name" value="ScpA-like_C"/>
</dbReference>
<reference evidence="9" key="1">
    <citation type="submission" date="2014-09" db="EMBL/GenBank/DDBJ databases">
        <authorList>
            <person name="Magalhaes I.L.F."/>
            <person name="Oliveira U."/>
            <person name="Santos F.R."/>
            <person name="Vidigal T.H.D.A."/>
            <person name="Brescovit A.D."/>
            <person name="Santos A.J."/>
        </authorList>
    </citation>
    <scope>NUCLEOTIDE SEQUENCE</scope>
    <source>
        <tissue evidence="9">Shoot tissue taken approximately 20 cm above the soil surface</tissue>
    </source>
</reference>
<evidence type="ECO:0000256" key="4">
    <source>
        <dbReference type="ARBA" id="ARBA00022829"/>
    </source>
</evidence>
<dbReference type="Pfam" id="PF04824">
    <property type="entry name" value="Rad21_Rec8"/>
    <property type="match status" value="1"/>
</dbReference>
<feature type="domain" description="Rad21/Rec8-like protein C-terminal eukaryotic" evidence="8">
    <location>
        <begin position="524"/>
        <end position="574"/>
    </location>
</feature>
<dbReference type="GO" id="GO:1990414">
    <property type="term" value="P:replication-born double-strand break repair via sister chromatid exchange"/>
    <property type="evidence" value="ECO:0007669"/>
    <property type="project" value="TreeGrafter"/>
</dbReference>
<accession>A0A0A8Y1D0</accession>
<evidence type="ECO:0000256" key="7">
    <source>
        <dbReference type="SAM" id="MobiDB-lite"/>
    </source>
</evidence>
<dbReference type="Gene3D" id="1.10.10.580">
    <property type="entry name" value="Structural maintenance of chromosome 1. Chain E"/>
    <property type="match status" value="1"/>
</dbReference>
<keyword evidence="5" id="KW-0539">Nucleus</keyword>
<name>A0A0A8Y1D0_ARUDO</name>
<dbReference type="EMBL" id="GBRH01279047">
    <property type="protein sequence ID" value="JAD18848.1"/>
    <property type="molecule type" value="Transcribed_RNA"/>
</dbReference>
<protein>
    <recommendedName>
        <fullName evidence="8">Rad21/Rec8-like protein C-terminal eukaryotic domain-containing protein</fullName>
    </recommendedName>
</protein>
<keyword evidence="3" id="KW-0498">Mitosis</keyword>
<comment type="subunit">
    <text evidence="6">Component of the cohesin complex.</text>
</comment>
<evidence type="ECO:0000259" key="8">
    <source>
        <dbReference type="Pfam" id="PF04824"/>
    </source>
</evidence>
<evidence type="ECO:0000256" key="5">
    <source>
        <dbReference type="ARBA" id="ARBA00023242"/>
    </source>
</evidence>
<evidence type="ECO:0000256" key="1">
    <source>
        <dbReference type="ARBA" id="ARBA00004123"/>
    </source>
</evidence>
<organism evidence="9">
    <name type="scientific">Arundo donax</name>
    <name type="common">Giant reed</name>
    <name type="synonym">Donax arundinaceus</name>
    <dbReference type="NCBI Taxonomy" id="35708"/>
    <lineage>
        <taxon>Eukaryota</taxon>
        <taxon>Viridiplantae</taxon>
        <taxon>Streptophyta</taxon>
        <taxon>Embryophyta</taxon>
        <taxon>Tracheophyta</taxon>
        <taxon>Spermatophyta</taxon>
        <taxon>Magnoliopsida</taxon>
        <taxon>Liliopsida</taxon>
        <taxon>Poales</taxon>
        <taxon>Poaceae</taxon>
        <taxon>PACMAD clade</taxon>
        <taxon>Arundinoideae</taxon>
        <taxon>Arundineae</taxon>
        <taxon>Arundo</taxon>
    </lineage>
</organism>
<feature type="region of interest" description="Disordered" evidence="7">
    <location>
        <begin position="437"/>
        <end position="463"/>
    </location>
</feature>
<feature type="region of interest" description="Disordered" evidence="7">
    <location>
        <begin position="358"/>
        <end position="410"/>
    </location>
</feature>
<dbReference type="CDD" id="cd21793">
    <property type="entry name" value="Rad21_Rec8_M_AtSYN1-like"/>
    <property type="match status" value="1"/>
</dbReference>
<dbReference type="GO" id="GO:0007062">
    <property type="term" value="P:sister chromatid cohesion"/>
    <property type="evidence" value="ECO:0007669"/>
    <property type="project" value="InterPro"/>
</dbReference>
<dbReference type="GO" id="GO:0003682">
    <property type="term" value="F:chromatin binding"/>
    <property type="evidence" value="ECO:0007669"/>
    <property type="project" value="TreeGrafter"/>
</dbReference>
<feature type="compositionally biased region" description="Basic and acidic residues" evidence="7">
    <location>
        <begin position="437"/>
        <end position="449"/>
    </location>
</feature>
<keyword evidence="3" id="KW-0131">Cell cycle</keyword>
<keyword evidence="3" id="KW-0132">Cell division</keyword>
<dbReference type="GO" id="GO:0005634">
    <property type="term" value="C:nucleus"/>
    <property type="evidence" value="ECO:0007669"/>
    <property type="project" value="UniProtKB-SubCell"/>
</dbReference>
<dbReference type="GO" id="GO:0007059">
    <property type="term" value="P:chromosome segregation"/>
    <property type="evidence" value="ECO:0007669"/>
    <property type="project" value="UniProtKB-KW"/>
</dbReference>
<evidence type="ECO:0000256" key="6">
    <source>
        <dbReference type="ARBA" id="ARBA00064543"/>
    </source>
</evidence>
<dbReference type="SUPFAM" id="SSF46785">
    <property type="entry name" value="Winged helix' DNA-binding domain"/>
    <property type="match status" value="1"/>
</dbReference>
<sequence>MRPKSFDLDSFDLEIAEYIDNDGEDHHQLARQDILLEDEHHHVAYSYEKLKSDFHLMEQSILRATCSYGIHSACPMLEYIALPPEVISRDEPERENQIADSAWFTPVKDVLPPEMMDIMAEVNDPSNKVKIGEKSIREVTMDEDMGSACSIPLPENQEGQQSDIVLEHMACASPNANYPTIEGSENGFLQGKSNAGPPVGGFPEHMHDALEPLVSSCETRAINDLSPSTPEPLPEGVPGPPSSTGFRVRTPAKIEKRHITRKRRRGLYNKDYLPADRENKRQVRRRSMWPLFDEDIILSNEMCREAVKDPSNLVRKRRKATHTYLDIWKVAKTGSLPDTFMDPLIPYQTSVHLARITTPEAPESSCGESVKARRRLSYKHSESGQSSKDAGSVERESILDEPRKRKLDERTDFEAPVGYYTESGHLQDDVCECNDDTAKEKDTQLKGDEPSSVVPSEMGPHESENHIPLHNEALSAALDNIDEDIPMDEEHTRDEGLLSSTRTRKIARCLHQLFLDQNNKKGTNSVSLNQALEGKKREISARFFYETLVLKSHGLIEVNQEQPYEDIMLSPTPQLETEIQRSGN</sequence>
<evidence type="ECO:0000256" key="2">
    <source>
        <dbReference type="ARBA" id="ARBA00009870"/>
    </source>
</evidence>